<dbReference type="Gene3D" id="3.40.630.30">
    <property type="match status" value="1"/>
</dbReference>
<dbReference type="InterPro" id="IPR000182">
    <property type="entry name" value="GNAT_dom"/>
</dbReference>
<dbReference type="CDD" id="cd04301">
    <property type="entry name" value="NAT_SF"/>
    <property type="match status" value="1"/>
</dbReference>
<dbReference type="PROSITE" id="PS51186">
    <property type="entry name" value="GNAT"/>
    <property type="match status" value="1"/>
</dbReference>
<dbReference type="Pfam" id="PF00583">
    <property type="entry name" value="Acetyltransf_1"/>
    <property type="match status" value="1"/>
</dbReference>
<protein>
    <submittedName>
        <fullName evidence="4">Acetyltransferase, GNAT family</fullName>
    </submittedName>
</protein>
<keyword evidence="1" id="KW-0808">Transferase</keyword>
<dbReference type="EMBL" id="ACLK02000002">
    <property type="protein sequence ID" value="EFY09027.1"/>
    <property type="molecule type" value="Genomic_DNA"/>
</dbReference>
<dbReference type="RefSeq" id="WP_003775055.1">
    <property type="nucleotide sequence ID" value="NZ_ACLK02000002.1"/>
</dbReference>
<evidence type="ECO:0000256" key="1">
    <source>
        <dbReference type="ARBA" id="ARBA00022679"/>
    </source>
</evidence>
<organism evidence="4 5">
    <name type="scientific">Erysipelothrix rhusiopathiae ATCC 19414</name>
    <dbReference type="NCBI Taxonomy" id="525280"/>
    <lineage>
        <taxon>Bacteria</taxon>
        <taxon>Bacillati</taxon>
        <taxon>Bacillota</taxon>
        <taxon>Erysipelotrichia</taxon>
        <taxon>Erysipelotrichales</taxon>
        <taxon>Erysipelotrichaceae</taxon>
        <taxon>Erysipelothrix</taxon>
    </lineage>
</organism>
<dbReference type="PANTHER" id="PTHR43877:SF2">
    <property type="entry name" value="AMINOALKYLPHOSPHONATE N-ACETYLTRANSFERASE-RELATED"/>
    <property type="match status" value="1"/>
</dbReference>
<comment type="caution">
    <text evidence="4">The sequence shown here is derived from an EMBL/GenBank/DDBJ whole genome shotgun (WGS) entry which is preliminary data.</text>
</comment>
<dbReference type="GO" id="GO:0016747">
    <property type="term" value="F:acyltransferase activity, transferring groups other than amino-acyl groups"/>
    <property type="evidence" value="ECO:0007669"/>
    <property type="project" value="InterPro"/>
</dbReference>
<dbReference type="STRING" id="1648.A2I91_03100"/>
<gene>
    <name evidence="4" type="ORF">HMPREF0357_11134</name>
</gene>
<keyword evidence="5" id="KW-1185">Reference proteome</keyword>
<evidence type="ECO:0000313" key="4">
    <source>
        <dbReference type="EMBL" id="EFY09027.1"/>
    </source>
</evidence>
<evidence type="ECO:0000259" key="3">
    <source>
        <dbReference type="PROSITE" id="PS51186"/>
    </source>
</evidence>
<dbReference type="PANTHER" id="PTHR43877">
    <property type="entry name" value="AMINOALKYLPHOSPHONATE N-ACETYLTRANSFERASE-RELATED-RELATED"/>
    <property type="match status" value="1"/>
</dbReference>
<evidence type="ECO:0000313" key="5">
    <source>
        <dbReference type="Proteomes" id="UP000003028"/>
    </source>
</evidence>
<dbReference type="AlphaFoldDB" id="E7FVV7"/>
<keyword evidence="2" id="KW-0012">Acyltransferase</keyword>
<feature type="domain" description="N-acetyltransferase" evidence="3">
    <location>
        <begin position="1"/>
        <end position="140"/>
    </location>
</feature>
<dbReference type="InterPro" id="IPR050832">
    <property type="entry name" value="Bact_Acetyltransf"/>
</dbReference>
<evidence type="ECO:0000256" key="2">
    <source>
        <dbReference type="ARBA" id="ARBA00023315"/>
    </source>
</evidence>
<dbReference type="OrthoDB" id="9792929at2"/>
<reference evidence="4" key="1">
    <citation type="submission" date="2011-01" db="EMBL/GenBank/DDBJ databases">
        <authorList>
            <person name="Muzny D."/>
            <person name="Qin X."/>
            <person name="Buhay C."/>
            <person name="Dugan-Rocha S."/>
            <person name="Ding Y."/>
            <person name="Chen G."/>
            <person name="Hawes A."/>
            <person name="Holder M."/>
            <person name="Jhangiani S."/>
            <person name="Johnson A."/>
            <person name="Khan Z."/>
            <person name="Li Z."/>
            <person name="Liu W."/>
            <person name="Liu X."/>
            <person name="Perez L."/>
            <person name="Shen H."/>
            <person name="Wang Q."/>
            <person name="Watt J."/>
            <person name="Xi L."/>
            <person name="Xin Y."/>
            <person name="Zhou J."/>
            <person name="Deng J."/>
            <person name="Jiang H."/>
            <person name="Liu Y."/>
            <person name="Qu J."/>
            <person name="Song X.-Z."/>
            <person name="Zhang L."/>
            <person name="Villasana D."/>
            <person name="Johnson A."/>
            <person name="Liu J."/>
            <person name="Liyanage D."/>
            <person name="Lorensuhewa L."/>
            <person name="Robinson T."/>
            <person name="Song A."/>
            <person name="Song B.-B."/>
            <person name="Dinh H."/>
            <person name="Thornton R."/>
            <person name="Coyle M."/>
            <person name="Francisco L."/>
            <person name="Jackson L."/>
            <person name="Javaid M."/>
            <person name="Korchina V."/>
            <person name="Kovar C."/>
            <person name="Mata R."/>
            <person name="Mathew T."/>
            <person name="Ngo R."/>
            <person name="Nguyen L."/>
            <person name="Nguyen N."/>
            <person name="Okwuonu G."/>
            <person name="Ongeri F."/>
            <person name="Pham C."/>
            <person name="Simmons D."/>
            <person name="Wilczek-Boney K."/>
            <person name="Hale W."/>
            <person name="Jakkamsetti A."/>
            <person name="Pham P."/>
            <person name="Ruth R."/>
            <person name="San Lucas F."/>
            <person name="Warren J."/>
            <person name="Zhang J."/>
            <person name="Zhao Z."/>
            <person name="Zhou C."/>
            <person name="Zhu D."/>
            <person name="Lee S."/>
            <person name="Bess C."/>
            <person name="Blankenburg K."/>
            <person name="Forbes L."/>
            <person name="Fu Q."/>
            <person name="Gubbala S."/>
            <person name="Hirani K."/>
            <person name="Jayaseelan J.C."/>
            <person name="Lara F."/>
            <person name="Munidasa M."/>
            <person name="Palculict T."/>
            <person name="Patil S."/>
            <person name="Pu L.-L."/>
            <person name="Saada N."/>
            <person name="Tang L."/>
            <person name="Weissenberger G."/>
            <person name="Zhu Y."/>
            <person name="Hemphill L."/>
            <person name="Shang Y."/>
            <person name="Youmans B."/>
            <person name="Ayvaz T."/>
            <person name="Ross M."/>
            <person name="Santibanez J."/>
            <person name="Aqrawi P."/>
            <person name="Gross S."/>
            <person name="Joshi V."/>
            <person name="Fowler G."/>
            <person name="Nazareth L."/>
            <person name="Reid J."/>
            <person name="Worley K."/>
            <person name="Petrosino J."/>
            <person name="Highlander S."/>
            <person name="Gibbs R."/>
        </authorList>
    </citation>
    <scope>NUCLEOTIDE SEQUENCE [LARGE SCALE GENOMIC DNA]</scope>
    <source>
        <strain evidence="4">ATCC 19414</strain>
    </source>
</reference>
<dbReference type="InterPro" id="IPR016181">
    <property type="entry name" value="Acyl_CoA_acyltransferase"/>
</dbReference>
<dbReference type="SUPFAM" id="SSF55729">
    <property type="entry name" value="Acyl-CoA N-acyltransferases (Nat)"/>
    <property type="match status" value="1"/>
</dbReference>
<accession>E7FVV7</accession>
<sequence length="140" mass="16212">MIRKTQLDDLPVIWELMNDLECTEFPYELFCDAFEAVYSNPYMHMFVYEANKTVLGCLNMRIDVQLHHSGFIAEINDFVMNASCRGKGYGSALLNHAEAYAIEKGALQLELTTNKNRIRAHEFYTAHGFESTHYKFVKML</sequence>
<proteinExistence type="predicted"/>
<name>E7FVV7_ERYRH</name>
<dbReference type="Proteomes" id="UP000003028">
    <property type="component" value="Unassembled WGS sequence"/>
</dbReference>